<evidence type="ECO:0000256" key="5">
    <source>
        <dbReference type="ARBA" id="ARBA00022692"/>
    </source>
</evidence>
<evidence type="ECO:0000256" key="4">
    <source>
        <dbReference type="ARBA" id="ARBA00022679"/>
    </source>
</evidence>
<keyword evidence="5" id="KW-0812">Transmembrane</keyword>
<dbReference type="PANTHER" id="PTHR13036">
    <property type="entry name" value="BETA1,4 MANNOSYLTRANSFERASE"/>
    <property type="match status" value="1"/>
</dbReference>
<dbReference type="SUPFAM" id="SSF53756">
    <property type="entry name" value="UDP-Glycosyltransferase/glycogen phosphorylase"/>
    <property type="match status" value="1"/>
</dbReference>
<dbReference type="Gene3D" id="3.40.50.2000">
    <property type="entry name" value="Glycogen Phosphorylase B"/>
    <property type="match status" value="2"/>
</dbReference>
<dbReference type="InterPro" id="IPR026051">
    <property type="entry name" value="ALG1-like"/>
</dbReference>
<reference evidence="9" key="1">
    <citation type="journal article" date="2014" name="PLoS Negl. Trop. Dis.">
        <title>Identification and characterization of seminal fluid proteins in the Asian tiger mosquito, Aedes albopictus.</title>
        <authorList>
            <person name="Boes K.E."/>
            <person name="Ribeiro J.M."/>
            <person name="Wong A."/>
            <person name="Harrington L.C."/>
            <person name="Wolfner M.F."/>
            <person name="Sirot L.K."/>
        </authorList>
    </citation>
    <scope>NUCLEOTIDE SEQUENCE</scope>
    <source>
        <tissue evidence="9">Reproductive organs</tissue>
    </source>
</reference>
<dbReference type="AlphaFoldDB" id="A0A023ESB9"/>
<sequence length="443" mass="50341">MQSPPPNIERACVVVLGDIGRSPRMQYHAKSLADRRYFVDLVGYVESKPLEDLTSNPNVRIHPLSPFPELHLPGLAKYLFKSCWQALTLLMVLISIRKPKFILCQNPPAIPTVAVVSVYCFFARCKMIIDWHNYTHTILAMASSPKSVIVRLAKAIETHFGRKSAENLCVTKAMQQDLQENWNISATVLYDRPPLQFHPRTLEEKHALFMDLAKIIPQFASTELDPTEEAQEASAFTVKLPSGEVKYRPNRPALLISSTSWTPDEDFGILLAALDAYEKRAVEESAHYPRLVCVITGKGPQKEHYKALIRERPWQKVSVVTPWLENADYPRLLAAGDLGVCLHYSSSGLDLPMKVVDMFGCGLPVCAMDFNCIGELVQHGQNGFVFKTPNELASQLCDWFRDFPVNVALTNQKERINQKLKEFQQLRWVENWDRNVKPLLERI</sequence>
<comment type="subcellular location">
    <subcellularLocation>
        <location evidence="1">Endoplasmic reticulum membrane</location>
        <topology evidence="1">Single-pass membrane protein</topology>
    </subcellularLocation>
</comment>
<keyword evidence="8" id="KW-0472">Membrane</keyword>
<keyword evidence="3 9" id="KW-0328">Glycosyltransferase</keyword>
<comment type="pathway">
    <text evidence="2">Protein modification; protein glycosylation.</text>
</comment>
<evidence type="ECO:0000256" key="8">
    <source>
        <dbReference type="ARBA" id="ARBA00023136"/>
    </source>
</evidence>
<dbReference type="OMA" id="EWEACAK"/>
<keyword evidence="7" id="KW-1133">Transmembrane helix</keyword>
<dbReference type="VEuPathDB" id="VectorBase:AALF016665"/>
<keyword evidence="4 9" id="KW-0808">Transferase</keyword>
<dbReference type="GO" id="GO:0000030">
    <property type="term" value="F:mannosyltransferase activity"/>
    <property type="evidence" value="ECO:0007669"/>
    <property type="project" value="InterPro"/>
</dbReference>
<dbReference type="EMBL" id="GAPW01001455">
    <property type="protein sequence ID" value="JAC12143.1"/>
    <property type="molecule type" value="mRNA"/>
</dbReference>
<dbReference type="CDD" id="cd03816">
    <property type="entry name" value="GT33_ALG1-like"/>
    <property type="match status" value="1"/>
</dbReference>
<evidence type="ECO:0000256" key="1">
    <source>
        <dbReference type="ARBA" id="ARBA00004389"/>
    </source>
</evidence>
<dbReference type="Pfam" id="PF13692">
    <property type="entry name" value="Glyco_trans_1_4"/>
    <property type="match status" value="1"/>
</dbReference>
<name>A0A023ESB9_AEDAL</name>
<evidence type="ECO:0000313" key="9">
    <source>
        <dbReference type="EMBL" id="JAC12143.1"/>
    </source>
</evidence>
<proteinExistence type="evidence at transcript level"/>
<dbReference type="FunFam" id="3.40.50.2000:FF:000109">
    <property type="entry name" value="Chitobiosyldiphosphodolichol beta-mannosyltransferase"/>
    <property type="match status" value="1"/>
</dbReference>
<dbReference type="PANTHER" id="PTHR13036:SF0">
    <property type="entry name" value="CHITOBIOSYLDIPHOSPHODOLICHOL BETA-MANNOSYLTRANSFERASE"/>
    <property type="match status" value="1"/>
</dbReference>
<dbReference type="OrthoDB" id="614844at2759"/>
<dbReference type="GO" id="GO:0005789">
    <property type="term" value="C:endoplasmic reticulum membrane"/>
    <property type="evidence" value="ECO:0007669"/>
    <property type="project" value="UniProtKB-SubCell"/>
</dbReference>
<dbReference type="VEuPathDB" id="VectorBase:AALFPA_072791"/>
<dbReference type="VEuPathDB" id="VectorBase:AALC636_018354"/>
<dbReference type="KEGG" id="aalb:109427220"/>
<protein>
    <submittedName>
        <fullName evidence="9">Putative beta14 mannosyltransferase</fullName>
    </submittedName>
</protein>
<evidence type="ECO:0000256" key="3">
    <source>
        <dbReference type="ARBA" id="ARBA00022676"/>
    </source>
</evidence>
<evidence type="ECO:0000256" key="2">
    <source>
        <dbReference type="ARBA" id="ARBA00004922"/>
    </source>
</evidence>
<keyword evidence="6" id="KW-0256">Endoplasmic reticulum</keyword>
<evidence type="ECO:0000256" key="7">
    <source>
        <dbReference type="ARBA" id="ARBA00022989"/>
    </source>
</evidence>
<organism evidence="9">
    <name type="scientific">Aedes albopictus</name>
    <name type="common">Asian tiger mosquito</name>
    <name type="synonym">Stegomyia albopicta</name>
    <dbReference type="NCBI Taxonomy" id="7160"/>
    <lineage>
        <taxon>Eukaryota</taxon>
        <taxon>Metazoa</taxon>
        <taxon>Ecdysozoa</taxon>
        <taxon>Arthropoda</taxon>
        <taxon>Hexapoda</taxon>
        <taxon>Insecta</taxon>
        <taxon>Pterygota</taxon>
        <taxon>Neoptera</taxon>
        <taxon>Endopterygota</taxon>
        <taxon>Diptera</taxon>
        <taxon>Nematocera</taxon>
        <taxon>Culicoidea</taxon>
        <taxon>Culicidae</taxon>
        <taxon>Culicinae</taxon>
        <taxon>Aedini</taxon>
        <taxon>Aedes</taxon>
        <taxon>Stegomyia</taxon>
    </lineage>
</organism>
<evidence type="ECO:0000256" key="6">
    <source>
        <dbReference type="ARBA" id="ARBA00022824"/>
    </source>
</evidence>
<accession>A0A023ESB9</accession>